<dbReference type="AlphaFoldDB" id="A0A6J4PZZ0"/>
<evidence type="ECO:0000313" key="1">
    <source>
        <dbReference type="EMBL" id="CAA9426500.1"/>
    </source>
</evidence>
<protein>
    <submittedName>
        <fullName evidence="1">Uncharacterized protein</fullName>
    </submittedName>
</protein>
<accession>A0A6J4PZZ0</accession>
<dbReference type="EMBL" id="CADCVD010000016">
    <property type="protein sequence ID" value="CAA9426500.1"/>
    <property type="molecule type" value="Genomic_DNA"/>
</dbReference>
<reference evidence="1" key="1">
    <citation type="submission" date="2020-02" db="EMBL/GenBank/DDBJ databases">
        <authorList>
            <person name="Meier V. D."/>
        </authorList>
    </citation>
    <scope>NUCLEOTIDE SEQUENCE</scope>
    <source>
        <strain evidence="1">AVDCRST_MAG37</strain>
    </source>
</reference>
<sequence>MTEKAERKGLDLPERVRHSLASAVRERGVQARMVSTQGRESMRPPQGHVVVAATREEIEGIRGPALIVRRLEFYKTRYGPVVRLALSLYPQSRSGEPFSAATLLNVSQVSGDAALTGLGRQNTLFVHFYQAEDDDLSYAFSKELSNAPEQRREAKKILKMARDAYTETPEERRGFRWAVGLAEKQFELPVPVPEDEA</sequence>
<organism evidence="1">
    <name type="scientific">uncultured Rubrobacteraceae bacterium</name>
    <dbReference type="NCBI Taxonomy" id="349277"/>
    <lineage>
        <taxon>Bacteria</taxon>
        <taxon>Bacillati</taxon>
        <taxon>Actinomycetota</taxon>
        <taxon>Rubrobacteria</taxon>
        <taxon>Rubrobacterales</taxon>
        <taxon>Rubrobacteraceae</taxon>
        <taxon>environmental samples</taxon>
    </lineage>
</organism>
<proteinExistence type="predicted"/>
<name>A0A6J4PZZ0_9ACTN</name>
<gene>
    <name evidence="1" type="ORF">AVDCRST_MAG37-282</name>
</gene>